<comment type="caution">
    <text evidence="1">The sequence shown here is derived from an EMBL/GenBank/DDBJ whole genome shotgun (WGS) entry which is preliminary data.</text>
</comment>
<sequence length="98" mass="10237">MTQSPHALHHSPRHLPSAMLLSLITVAFPLVPGVSDASRGGMEAAARYQVAAPSRALRRPGCTPGFVCSGPGQRAGRPARIDGRAVLRLAMAMGATLR</sequence>
<dbReference type="AlphaFoldDB" id="A0A831RM37"/>
<proteinExistence type="predicted"/>
<evidence type="ECO:0000313" key="1">
    <source>
        <dbReference type="EMBL" id="HEB95941.1"/>
    </source>
</evidence>
<dbReference type="Proteomes" id="UP000886251">
    <property type="component" value="Unassembled WGS sequence"/>
</dbReference>
<accession>A0A831RM37</accession>
<protein>
    <submittedName>
        <fullName evidence="1">Uncharacterized protein</fullName>
    </submittedName>
</protein>
<gene>
    <name evidence="1" type="ORF">ENI96_05865</name>
</gene>
<name>A0A831RM37_9GAMM</name>
<dbReference type="EMBL" id="DRKP01000063">
    <property type="protein sequence ID" value="HEB95941.1"/>
    <property type="molecule type" value="Genomic_DNA"/>
</dbReference>
<reference evidence="1" key="1">
    <citation type="journal article" date="2020" name="mSystems">
        <title>Genome- and Community-Level Interaction Insights into Carbon Utilization and Element Cycling Functions of Hydrothermarchaeota in Hydrothermal Sediment.</title>
        <authorList>
            <person name="Zhou Z."/>
            <person name="Liu Y."/>
            <person name="Xu W."/>
            <person name="Pan J."/>
            <person name="Luo Z.H."/>
            <person name="Li M."/>
        </authorList>
    </citation>
    <scope>NUCLEOTIDE SEQUENCE [LARGE SCALE GENOMIC DNA]</scope>
    <source>
        <strain evidence="1">HyVt-443</strain>
    </source>
</reference>
<organism evidence="1">
    <name type="scientific">Sedimenticola thiotaurini</name>
    <dbReference type="NCBI Taxonomy" id="1543721"/>
    <lineage>
        <taxon>Bacteria</taxon>
        <taxon>Pseudomonadati</taxon>
        <taxon>Pseudomonadota</taxon>
        <taxon>Gammaproteobacteria</taxon>
        <taxon>Chromatiales</taxon>
        <taxon>Sedimenticolaceae</taxon>
        <taxon>Sedimenticola</taxon>
    </lineage>
</organism>